<accession>A0A0C9VJS1</accession>
<dbReference type="AlphaFoldDB" id="A0A0C9VJS1"/>
<dbReference type="EMBL" id="KN837134">
    <property type="protein sequence ID" value="KIJ41867.1"/>
    <property type="molecule type" value="Genomic_DNA"/>
</dbReference>
<organism evidence="1 2">
    <name type="scientific">Sphaerobolus stellatus (strain SS14)</name>
    <dbReference type="NCBI Taxonomy" id="990650"/>
    <lineage>
        <taxon>Eukaryota</taxon>
        <taxon>Fungi</taxon>
        <taxon>Dikarya</taxon>
        <taxon>Basidiomycota</taxon>
        <taxon>Agaricomycotina</taxon>
        <taxon>Agaricomycetes</taxon>
        <taxon>Phallomycetidae</taxon>
        <taxon>Geastrales</taxon>
        <taxon>Sphaerobolaceae</taxon>
        <taxon>Sphaerobolus</taxon>
    </lineage>
</organism>
<proteinExistence type="predicted"/>
<keyword evidence="2" id="KW-1185">Reference proteome</keyword>
<name>A0A0C9VJS1_SPHS4</name>
<protein>
    <submittedName>
        <fullName evidence="1">Uncharacterized protein</fullName>
    </submittedName>
</protein>
<reference evidence="1 2" key="1">
    <citation type="submission" date="2014-06" db="EMBL/GenBank/DDBJ databases">
        <title>Evolutionary Origins and Diversification of the Mycorrhizal Mutualists.</title>
        <authorList>
            <consortium name="DOE Joint Genome Institute"/>
            <consortium name="Mycorrhizal Genomics Consortium"/>
            <person name="Kohler A."/>
            <person name="Kuo A."/>
            <person name="Nagy L.G."/>
            <person name="Floudas D."/>
            <person name="Copeland A."/>
            <person name="Barry K.W."/>
            <person name="Cichocki N."/>
            <person name="Veneault-Fourrey C."/>
            <person name="LaButti K."/>
            <person name="Lindquist E.A."/>
            <person name="Lipzen A."/>
            <person name="Lundell T."/>
            <person name="Morin E."/>
            <person name="Murat C."/>
            <person name="Riley R."/>
            <person name="Ohm R."/>
            <person name="Sun H."/>
            <person name="Tunlid A."/>
            <person name="Henrissat B."/>
            <person name="Grigoriev I.V."/>
            <person name="Hibbett D.S."/>
            <person name="Martin F."/>
        </authorList>
    </citation>
    <scope>NUCLEOTIDE SEQUENCE [LARGE SCALE GENOMIC DNA]</scope>
    <source>
        <strain evidence="1 2">SS14</strain>
    </source>
</reference>
<evidence type="ECO:0000313" key="1">
    <source>
        <dbReference type="EMBL" id="KIJ41867.1"/>
    </source>
</evidence>
<gene>
    <name evidence="1" type="ORF">M422DRAFT_255196</name>
</gene>
<dbReference type="Proteomes" id="UP000054279">
    <property type="component" value="Unassembled WGS sequence"/>
</dbReference>
<dbReference type="HOGENOM" id="CLU_3070215_0_0_1"/>
<evidence type="ECO:0000313" key="2">
    <source>
        <dbReference type="Proteomes" id="UP000054279"/>
    </source>
</evidence>
<sequence>MATGLKFNETLEMTRQMLDARLLVSTNEGYQYKARVTKLTGSLIFVYAQITSTLASCPCLR</sequence>